<keyword evidence="3 11" id="KW-0633">Potassium transport</keyword>
<keyword evidence="7 13" id="KW-1133">Transmembrane helix</keyword>
<keyword evidence="2 11" id="KW-0813">Transport</keyword>
<dbReference type="Pfam" id="PF17655">
    <property type="entry name" value="IRK_C"/>
    <property type="match status" value="1"/>
</dbReference>
<comment type="caution">
    <text evidence="16">The sequence shown here is derived from an EMBL/GenBank/DDBJ whole genome shotgun (WGS) entry which is preliminary data.</text>
</comment>
<dbReference type="InterPro" id="IPR016449">
    <property type="entry name" value="K_chnl_inward-rec_Kir"/>
</dbReference>
<evidence type="ECO:0000256" key="1">
    <source>
        <dbReference type="ARBA" id="ARBA00004141"/>
    </source>
</evidence>
<dbReference type="InterPro" id="IPR041647">
    <property type="entry name" value="IRK_C"/>
</dbReference>
<feature type="region of interest" description="Disordered" evidence="12">
    <location>
        <begin position="469"/>
        <end position="509"/>
    </location>
</feature>
<dbReference type="InterPro" id="IPR013518">
    <property type="entry name" value="K_chnl_inward-rec_Kir_cyto"/>
</dbReference>
<evidence type="ECO:0000256" key="7">
    <source>
        <dbReference type="ARBA" id="ARBA00022989"/>
    </source>
</evidence>
<evidence type="ECO:0000256" key="9">
    <source>
        <dbReference type="ARBA" id="ARBA00023136"/>
    </source>
</evidence>
<keyword evidence="9 13" id="KW-0472">Membrane</keyword>
<dbReference type="SUPFAM" id="SSF81296">
    <property type="entry name" value="E set domains"/>
    <property type="match status" value="1"/>
</dbReference>
<reference evidence="16" key="1">
    <citation type="journal article" date="2023" name="G3 (Bethesda)">
        <title>A reference genome for the long-term kleptoplast-retaining sea slug Elysia crispata morphotype clarki.</title>
        <authorList>
            <person name="Eastman K.E."/>
            <person name="Pendleton A.L."/>
            <person name="Shaikh M.A."/>
            <person name="Suttiyut T."/>
            <person name="Ogas R."/>
            <person name="Tomko P."/>
            <person name="Gavelis G."/>
            <person name="Widhalm J.R."/>
            <person name="Wisecaver J.H."/>
        </authorList>
    </citation>
    <scope>NUCLEOTIDE SEQUENCE</scope>
    <source>
        <strain evidence="16">ECLA1</strain>
    </source>
</reference>
<proteinExistence type="inferred from homology"/>
<dbReference type="EMBL" id="JAWDGP010002668">
    <property type="protein sequence ID" value="KAK3781077.1"/>
    <property type="molecule type" value="Genomic_DNA"/>
</dbReference>
<dbReference type="InterPro" id="IPR040445">
    <property type="entry name" value="Kir_TM"/>
</dbReference>
<evidence type="ECO:0000256" key="13">
    <source>
        <dbReference type="SAM" id="Phobius"/>
    </source>
</evidence>
<evidence type="ECO:0000256" key="4">
    <source>
        <dbReference type="ARBA" id="ARBA00022692"/>
    </source>
</evidence>
<dbReference type="Gene3D" id="2.60.40.1400">
    <property type="entry name" value="G protein-activated inward rectifier potassium channel 1"/>
    <property type="match status" value="1"/>
</dbReference>
<feature type="domain" description="Inward rectifier potassium channel C-terminal" evidence="15">
    <location>
        <begin position="257"/>
        <end position="429"/>
    </location>
</feature>
<dbReference type="PANTHER" id="PTHR11767">
    <property type="entry name" value="INWARD RECTIFIER POTASSIUM CHANNEL"/>
    <property type="match status" value="1"/>
</dbReference>
<evidence type="ECO:0000313" key="16">
    <source>
        <dbReference type="EMBL" id="KAK3781077.1"/>
    </source>
</evidence>
<sequence length="509" mass="57422">MPGKQCRQVKVHASDLLATQILVIASQGPNCSVLHRTGRFFLFTHHKMSGKGVASGSGSDVGGTIFLFSDHEQEMTSKRKRWWERFGAKCCSFPALCKTDDPEEKRRAIVKKNGAFRVYSAGLSEHKRKYLADLYITLIDLEWRYALAILFNVFLVTFMFFAVFWWLMAHNNGDFDNLHNPDHEFCLLGVKSFPGAILFSIETQTTIGYGMAYPNADCGGTLPLMYLQVVLGFFLETLMLGFIFVKIARPKYRSNTILFSRKAVINQENGQLVLQIRVGDLRKSHLVDSCISGMLIRRHSTEEGAYYPLYQFNCEFSANGMGDRVFLLWPIILTHIIDKDSPLYDIRPSDLSTEKFEIVLFLSGTVESTGETCQARTSYLPKEILWGHRFERIEEYDIGHSRWHVDFAGFDDVVYCQNIRHSAKELDRFREGRVEKITNFGDGVTVEEESVVVGPLVRAAASSQQLSSLRYDLSPSPASPYDNAEGAGAGASGRTKKKKGAEKVTETRA</sequence>
<name>A0AAE1A6D4_9GAST</name>
<evidence type="ECO:0000256" key="8">
    <source>
        <dbReference type="ARBA" id="ARBA00023065"/>
    </source>
</evidence>
<keyword evidence="17" id="KW-1185">Reference proteome</keyword>
<dbReference type="SUPFAM" id="SSF81324">
    <property type="entry name" value="Voltage-gated potassium channels"/>
    <property type="match status" value="1"/>
</dbReference>
<dbReference type="GO" id="GO:0005242">
    <property type="term" value="F:inward rectifier potassium channel activity"/>
    <property type="evidence" value="ECO:0007669"/>
    <property type="project" value="InterPro"/>
</dbReference>
<evidence type="ECO:0000256" key="11">
    <source>
        <dbReference type="RuleBase" id="RU003822"/>
    </source>
</evidence>
<gene>
    <name evidence="16" type="ORF">RRG08_010088</name>
</gene>
<dbReference type="InterPro" id="IPR014756">
    <property type="entry name" value="Ig_E-set"/>
</dbReference>
<comment type="similarity">
    <text evidence="11">Belongs to the inward rectifier-type potassium channel (TC 1.A.2.1) family.</text>
</comment>
<dbReference type="Gene3D" id="1.10.287.70">
    <property type="match status" value="1"/>
</dbReference>
<dbReference type="GO" id="GO:0005886">
    <property type="term" value="C:plasma membrane"/>
    <property type="evidence" value="ECO:0007669"/>
    <property type="project" value="TreeGrafter"/>
</dbReference>
<dbReference type="GO" id="GO:1990573">
    <property type="term" value="P:potassium ion import across plasma membrane"/>
    <property type="evidence" value="ECO:0007669"/>
    <property type="project" value="TreeGrafter"/>
</dbReference>
<keyword evidence="10 11" id="KW-0407">Ion channel</keyword>
<feature type="transmembrane region" description="Helical" evidence="13">
    <location>
        <begin position="145"/>
        <end position="168"/>
    </location>
</feature>
<feature type="domain" description="Potassium channel inwardly rectifying transmembrane" evidence="14">
    <location>
        <begin position="110"/>
        <end position="250"/>
    </location>
</feature>
<dbReference type="PANTHER" id="PTHR11767:SF102">
    <property type="entry name" value="INWARDLY RECTIFYING POTASSIUM CHANNEL 1, ISOFORM F"/>
    <property type="match status" value="1"/>
</dbReference>
<evidence type="ECO:0000256" key="10">
    <source>
        <dbReference type="ARBA" id="ARBA00023303"/>
    </source>
</evidence>
<evidence type="ECO:0000256" key="12">
    <source>
        <dbReference type="SAM" id="MobiDB-lite"/>
    </source>
</evidence>
<evidence type="ECO:0000256" key="6">
    <source>
        <dbReference type="ARBA" id="ARBA00022958"/>
    </source>
</evidence>
<evidence type="ECO:0000256" key="5">
    <source>
        <dbReference type="ARBA" id="ARBA00022882"/>
    </source>
</evidence>
<organism evidence="16 17">
    <name type="scientific">Elysia crispata</name>
    <name type="common">lettuce slug</name>
    <dbReference type="NCBI Taxonomy" id="231223"/>
    <lineage>
        <taxon>Eukaryota</taxon>
        <taxon>Metazoa</taxon>
        <taxon>Spiralia</taxon>
        <taxon>Lophotrochozoa</taxon>
        <taxon>Mollusca</taxon>
        <taxon>Gastropoda</taxon>
        <taxon>Heterobranchia</taxon>
        <taxon>Euthyneura</taxon>
        <taxon>Panpulmonata</taxon>
        <taxon>Sacoglossa</taxon>
        <taxon>Placobranchoidea</taxon>
        <taxon>Plakobranchidae</taxon>
        <taxon>Elysia</taxon>
    </lineage>
</organism>
<protein>
    <submittedName>
        <fullName evidence="16">Uncharacterized protein</fullName>
    </submittedName>
</protein>
<evidence type="ECO:0000313" key="17">
    <source>
        <dbReference type="Proteomes" id="UP001283361"/>
    </source>
</evidence>
<evidence type="ECO:0000259" key="15">
    <source>
        <dbReference type="Pfam" id="PF17655"/>
    </source>
</evidence>
<comment type="subcellular location">
    <subcellularLocation>
        <location evidence="1 11">Membrane</location>
        <topology evidence="1 11">Multi-pass membrane protein</topology>
    </subcellularLocation>
</comment>
<accession>A0AAE1A6D4</accession>
<dbReference type="GO" id="GO:0034702">
    <property type="term" value="C:monoatomic ion channel complex"/>
    <property type="evidence" value="ECO:0007669"/>
    <property type="project" value="UniProtKB-KW"/>
</dbReference>
<keyword evidence="6 11" id="KW-0630">Potassium</keyword>
<dbReference type="GO" id="GO:0034765">
    <property type="term" value="P:regulation of monoatomic ion transmembrane transport"/>
    <property type="evidence" value="ECO:0007669"/>
    <property type="project" value="TreeGrafter"/>
</dbReference>
<feature type="transmembrane region" description="Helical" evidence="13">
    <location>
        <begin position="224"/>
        <end position="245"/>
    </location>
</feature>
<keyword evidence="5 11" id="KW-0851">Voltage-gated channel</keyword>
<keyword evidence="4 11" id="KW-0812">Transmembrane</keyword>
<evidence type="ECO:0000256" key="2">
    <source>
        <dbReference type="ARBA" id="ARBA00022448"/>
    </source>
</evidence>
<evidence type="ECO:0000256" key="3">
    <source>
        <dbReference type="ARBA" id="ARBA00022538"/>
    </source>
</evidence>
<dbReference type="Pfam" id="PF01007">
    <property type="entry name" value="IRK"/>
    <property type="match status" value="1"/>
</dbReference>
<evidence type="ECO:0000259" key="14">
    <source>
        <dbReference type="Pfam" id="PF01007"/>
    </source>
</evidence>
<dbReference type="PRINTS" id="PR01320">
    <property type="entry name" value="KIRCHANNEL"/>
</dbReference>
<dbReference type="AlphaFoldDB" id="A0AAE1A6D4"/>
<keyword evidence="8 11" id="KW-0406">Ion transport</keyword>
<dbReference type="Proteomes" id="UP001283361">
    <property type="component" value="Unassembled WGS sequence"/>
</dbReference>